<dbReference type="Pfam" id="PF00583">
    <property type="entry name" value="Acetyltransf_1"/>
    <property type="match status" value="1"/>
</dbReference>
<feature type="domain" description="N-acetyltransferase" evidence="3">
    <location>
        <begin position="4"/>
        <end position="154"/>
    </location>
</feature>
<proteinExistence type="predicted"/>
<dbReference type="GO" id="GO:0016747">
    <property type="term" value="F:acyltransferase activity, transferring groups other than amino-acyl groups"/>
    <property type="evidence" value="ECO:0007669"/>
    <property type="project" value="InterPro"/>
</dbReference>
<dbReference type="InterPro" id="IPR050832">
    <property type="entry name" value="Bact_Acetyltransf"/>
</dbReference>
<dbReference type="Proteomes" id="UP000269669">
    <property type="component" value="Unassembled WGS sequence"/>
</dbReference>
<dbReference type="EMBL" id="RSDW01000001">
    <property type="protein sequence ID" value="RSL16873.1"/>
    <property type="molecule type" value="Genomic_DNA"/>
</dbReference>
<reference evidence="4 5" key="1">
    <citation type="submission" date="2018-12" db="EMBL/GenBank/DDBJ databases">
        <title>Sequencing of bacterial isolates from soil warming experiment in Harvard Forest, Massachusetts, USA.</title>
        <authorList>
            <person name="Deangelis K."/>
        </authorList>
    </citation>
    <scope>NUCLEOTIDE SEQUENCE [LARGE SCALE GENOMIC DNA]</scope>
    <source>
        <strain evidence="4 5">EB153</strain>
    </source>
</reference>
<dbReference type="SUPFAM" id="SSF55729">
    <property type="entry name" value="Acyl-CoA N-acyltransferases (Nat)"/>
    <property type="match status" value="1"/>
</dbReference>
<dbReference type="CDD" id="cd04301">
    <property type="entry name" value="NAT_SF"/>
    <property type="match status" value="1"/>
</dbReference>
<keyword evidence="5" id="KW-1185">Reference proteome</keyword>
<dbReference type="InterPro" id="IPR000182">
    <property type="entry name" value="GNAT_dom"/>
</dbReference>
<keyword evidence="2" id="KW-0012">Acyltransferase</keyword>
<name>A0A428MJI6_9BACT</name>
<evidence type="ECO:0000256" key="1">
    <source>
        <dbReference type="ARBA" id="ARBA00022679"/>
    </source>
</evidence>
<gene>
    <name evidence="4" type="ORF">EDE15_2399</name>
</gene>
<keyword evidence="1 4" id="KW-0808">Transferase</keyword>
<dbReference type="PANTHER" id="PTHR43877:SF2">
    <property type="entry name" value="AMINOALKYLPHOSPHONATE N-ACETYLTRANSFERASE-RELATED"/>
    <property type="match status" value="1"/>
</dbReference>
<evidence type="ECO:0000259" key="3">
    <source>
        <dbReference type="PROSITE" id="PS51186"/>
    </source>
</evidence>
<dbReference type="InterPro" id="IPR016181">
    <property type="entry name" value="Acyl_CoA_acyltransferase"/>
</dbReference>
<dbReference type="PROSITE" id="PS51186">
    <property type="entry name" value="GNAT"/>
    <property type="match status" value="1"/>
</dbReference>
<organism evidence="4 5">
    <name type="scientific">Edaphobacter aggregans</name>
    <dbReference type="NCBI Taxonomy" id="570835"/>
    <lineage>
        <taxon>Bacteria</taxon>
        <taxon>Pseudomonadati</taxon>
        <taxon>Acidobacteriota</taxon>
        <taxon>Terriglobia</taxon>
        <taxon>Terriglobales</taxon>
        <taxon>Acidobacteriaceae</taxon>
        <taxon>Edaphobacter</taxon>
    </lineage>
</organism>
<comment type="caution">
    <text evidence="4">The sequence shown here is derived from an EMBL/GenBank/DDBJ whole genome shotgun (WGS) entry which is preliminary data.</text>
</comment>
<evidence type="ECO:0000313" key="5">
    <source>
        <dbReference type="Proteomes" id="UP000269669"/>
    </source>
</evidence>
<protein>
    <submittedName>
        <fullName evidence="4">Acetyltransferase (GNAT) family protein</fullName>
    </submittedName>
</protein>
<dbReference type="PANTHER" id="PTHR43877">
    <property type="entry name" value="AMINOALKYLPHOSPHONATE N-ACETYLTRANSFERASE-RELATED-RELATED"/>
    <property type="match status" value="1"/>
</dbReference>
<accession>A0A428MJI6</accession>
<evidence type="ECO:0000313" key="4">
    <source>
        <dbReference type="EMBL" id="RSL16873.1"/>
    </source>
</evidence>
<evidence type="ECO:0000256" key="2">
    <source>
        <dbReference type="ARBA" id="ARBA00023315"/>
    </source>
</evidence>
<dbReference type="AlphaFoldDB" id="A0A428MJI6"/>
<sequence>MESIELRAYQPEDAKAFRELNEAWIKKYFGLEEHDREILGDPDSWVIRPGGHIFLAFLEGQAIGCCALIPMEPGVFEVAKMAVDEQYRGRGVGRKVLAYTIERARELGASVLYLETNRKLANAIHLYESLGFQHLPPKESPYVRANVFMELRLGTTADLRG</sequence>
<dbReference type="Gene3D" id="3.40.630.30">
    <property type="match status" value="1"/>
</dbReference>
<dbReference type="OrthoDB" id="9127144at2"/>